<name>A0A0L0P838_CANAR</name>
<gene>
    <name evidence="1" type="ORF">QG37_00315</name>
</gene>
<evidence type="ECO:0000313" key="2">
    <source>
        <dbReference type="Proteomes" id="UP000037122"/>
    </source>
</evidence>
<dbReference type="VEuPathDB" id="FungiDB:QG37_00315"/>
<dbReference type="EMBL" id="LGST01000003">
    <property type="protein sequence ID" value="KNE02507.1"/>
    <property type="molecule type" value="Genomic_DNA"/>
</dbReference>
<dbReference type="AlphaFoldDB" id="A0A0L0P838"/>
<evidence type="ECO:0000313" key="1">
    <source>
        <dbReference type="EMBL" id="KNE02507.1"/>
    </source>
</evidence>
<proteinExistence type="predicted"/>
<sequence length="46" mass="5624">MWPADANKFESELVFDPKPLSMGDSVWQEYPENFFDYYSSFEEFFR</sequence>
<reference evidence="2" key="1">
    <citation type="journal article" date="2015" name="BMC Genomics">
        <title>Draft genome of a commonly misdiagnosed multidrug resistant pathogen Candida auris.</title>
        <authorList>
            <person name="Chatterjee S."/>
            <person name="Alampalli S.V."/>
            <person name="Nageshan R.K."/>
            <person name="Chettiar S.T."/>
            <person name="Joshi S."/>
            <person name="Tatu U.S."/>
        </authorList>
    </citation>
    <scope>NUCLEOTIDE SEQUENCE [LARGE SCALE GENOMIC DNA]</scope>
    <source>
        <strain evidence="2">6684</strain>
    </source>
</reference>
<dbReference type="Proteomes" id="UP000037122">
    <property type="component" value="Unassembled WGS sequence"/>
</dbReference>
<protein>
    <submittedName>
        <fullName evidence="1">Uncharacterized protein</fullName>
    </submittedName>
</protein>
<organism evidence="1 2">
    <name type="scientific">Candidozyma auris</name>
    <name type="common">Yeast</name>
    <name type="synonym">Candida auris</name>
    <dbReference type="NCBI Taxonomy" id="498019"/>
    <lineage>
        <taxon>Eukaryota</taxon>
        <taxon>Fungi</taxon>
        <taxon>Dikarya</taxon>
        <taxon>Ascomycota</taxon>
        <taxon>Saccharomycotina</taxon>
        <taxon>Pichiomycetes</taxon>
        <taxon>Metschnikowiaceae</taxon>
        <taxon>Candidozyma</taxon>
    </lineage>
</organism>
<comment type="caution">
    <text evidence="1">The sequence shown here is derived from an EMBL/GenBank/DDBJ whole genome shotgun (WGS) entry which is preliminary data.</text>
</comment>
<accession>A0A0L0P838</accession>